<evidence type="ECO:0000256" key="4">
    <source>
        <dbReference type="ARBA" id="ARBA00023242"/>
    </source>
</evidence>
<evidence type="ECO:0000256" key="2">
    <source>
        <dbReference type="ARBA" id="ARBA00023015"/>
    </source>
</evidence>
<organism evidence="6">
    <name type="scientific">Notodromas monacha</name>
    <dbReference type="NCBI Taxonomy" id="399045"/>
    <lineage>
        <taxon>Eukaryota</taxon>
        <taxon>Metazoa</taxon>
        <taxon>Ecdysozoa</taxon>
        <taxon>Arthropoda</taxon>
        <taxon>Crustacea</taxon>
        <taxon>Oligostraca</taxon>
        <taxon>Ostracoda</taxon>
        <taxon>Podocopa</taxon>
        <taxon>Podocopida</taxon>
        <taxon>Cypridocopina</taxon>
        <taxon>Cypridoidea</taxon>
        <taxon>Cyprididae</taxon>
        <taxon>Notodromas</taxon>
    </lineage>
</organism>
<protein>
    <submittedName>
        <fullName evidence="6">Uncharacterized protein</fullName>
    </submittedName>
</protein>
<proteinExistence type="inferred from homology"/>
<keyword evidence="7" id="KW-1185">Reference proteome</keyword>
<dbReference type="GO" id="GO:0003713">
    <property type="term" value="F:transcription coactivator activity"/>
    <property type="evidence" value="ECO:0007669"/>
    <property type="project" value="TreeGrafter"/>
</dbReference>
<sequence>MHTILARVMHGLGDSSVPLPESVKLVEEILMEQLKIILRKATECAICRGSPGNLVAEDFVFLMRRNHGKLRRLLQYL</sequence>
<dbReference type="GO" id="GO:0005634">
    <property type="term" value="C:nucleus"/>
    <property type="evidence" value="ECO:0007669"/>
    <property type="project" value="UniProtKB-SubCell"/>
</dbReference>
<keyword evidence="2" id="KW-0805">Transcription regulation</keyword>
<dbReference type="AlphaFoldDB" id="A0A7R9C2L6"/>
<dbReference type="GO" id="GO:0046982">
    <property type="term" value="F:protein heterodimerization activity"/>
    <property type="evidence" value="ECO:0007669"/>
    <property type="project" value="InterPro"/>
</dbReference>
<evidence type="ECO:0000313" key="6">
    <source>
        <dbReference type="EMBL" id="CAD7285155.1"/>
    </source>
</evidence>
<dbReference type="PANTHER" id="PTHR11380:SF16">
    <property type="entry name" value="TRANSCRIPTION INITIATION PROTEIN SPT3 HOMOLOG"/>
    <property type="match status" value="1"/>
</dbReference>
<dbReference type="PANTHER" id="PTHR11380">
    <property type="entry name" value="TRANSCRIPTION INITIATION FACTOR TFIID/SUPT3-RELATED"/>
    <property type="match status" value="1"/>
</dbReference>
<reference evidence="6" key="1">
    <citation type="submission" date="2020-11" db="EMBL/GenBank/DDBJ databases">
        <authorList>
            <person name="Tran Van P."/>
        </authorList>
    </citation>
    <scope>NUCLEOTIDE SEQUENCE</scope>
</reference>
<evidence type="ECO:0000256" key="3">
    <source>
        <dbReference type="ARBA" id="ARBA00023163"/>
    </source>
</evidence>
<evidence type="ECO:0000256" key="5">
    <source>
        <dbReference type="ARBA" id="ARBA00061274"/>
    </source>
</evidence>
<accession>A0A7R9C2L6</accession>
<dbReference type="EMBL" id="CAJPEX010012046">
    <property type="protein sequence ID" value="CAG0925307.1"/>
    <property type="molecule type" value="Genomic_DNA"/>
</dbReference>
<dbReference type="SUPFAM" id="SSF47113">
    <property type="entry name" value="Histone-fold"/>
    <property type="match status" value="1"/>
</dbReference>
<dbReference type="InterPro" id="IPR003195">
    <property type="entry name" value="TFIID_TAF13"/>
</dbReference>
<dbReference type="InterPro" id="IPR009072">
    <property type="entry name" value="Histone-fold"/>
</dbReference>
<keyword evidence="4" id="KW-0539">Nucleus</keyword>
<dbReference type="OrthoDB" id="440760at2759"/>
<evidence type="ECO:0000256" key="1">
    <source>
        <dbReference type="ARBA" id="ARBA00004123"/>
    </source>
</evidence>
<comment type="subcellular location">
    <subcellularLocation>
        <location evidence="1">Nucleus</location>
    </subcellularLocation>
</comment>
<feature type="non-terminal residue" evidence="6">
    <location>
        <position position="1"/>
    </location>
</feature>
<dbReference type="Pfam" id="PF02269">
    <property type="entry name" value="TFIID-18kDa"/>
    <property type="match status" value="1"/>
</dbReference>
<name>A0A7R9C2L6_9CRUS</name>
<gene>
    <name evidence="6" type="ORF">NMOB1V02_LOCUS12757</name>
</gene>
<dbReference type="CDD" id="cd07978">
    <property type="entry name" value="HFD_TAF13"/>
    <property type="match status" value="1"/>
</dbReference>
<evidence type="ECO:0000313" key="7">
    <source>
        <dbReference type="Proteomes" id="UP000678499"/>
    </source>
</evidence>
<dbReference type="EMBL" id="OA894083">
    <property type="protein sequence ID" value="CAD7285155.1"/>
    <property type="molecule type" value="Genomic_DNA"/>
</dbReference>
<comment type="similarity">
    <text evidence="5">Belongs to the SPT3 family.</text>
</comment>
<keyword evidence="3" id="KW-0804">Transcription</keyword>
<dbReference type="Gene3D" id="1.10.20.10">
    <property type="entry name" value="Histone, subunit A"/>
    <property type="match status" value="1"/>
</dbReference>
<dbReference type="Proteomes" id="UP000678499">
    <property type="component" value="Unassembled WGS sequence"/>
</dbReference>
<dbReference type="GO" id="GO:0006366">
    <property type="term" value="P:transcription by RNA polymerase II"/>
    <property type="evidence" value="ECO:0007669"/>
    <property type="project" value="InterPro"/>
</dbReference>